<organism evidence="1 2">
    <name type="scientific">Legionella cardiaca</name>
    <dbReference type="NCBI Taxonomy" id="1071983"/>
    <lineage>
        <taxon>Bacteria</taxon>
        <taxon>Pseudomonadati</taxon>
        <taxon>Pseudomonadota</taxon>
        <taxon>Gammaproteobacteria</taxon>
        <taxon>Legionellales</taxon>
        <taxon>Legionellaceae</taxon>
        <taxon>Legionella</taxon>
    </lineage>
</organism>
<name>A0ABY8AS80_9GAMM</name>
<proteinExistence type="predicted"/>
<protein>
    <submittedName>
        <fullName evidence="1">Uncharacterized protein</fullName>
    </submittedName>
</protein>
<keyword evidence="2" id="KW-1185">Reference proteome</keyword>
<evidence type="ECO:0000313" key="2">
    <source>
        <dbReference type="Proteomes" id="UP001222087"/>
    </source>
</evidence>
<dbReference type="RefSeq" id="WP_275089344.1">
    <property type="nucleotide sequence ID" value="NZ_CP119078.1"/>
</dbReference>
<gene>
    <name evidence="1" type="ORF">PXX05_01815</name>
</gene>
<sequence>MVSQGDNVSIRASFYCLINTYTTLQPCLAPEGELVESNIFIPANSRGPVQLPYWITNSTVYQNAAIFPFAPDVLAAYRVRGFHLHRSKITIESWNNVRLGEQKRIQHIILLTDL</sequence>
<dbReference type="EMBL" id="CP119078">
    <property type="protein sequence ID" value="WED43535.1"/>
    <property type="molecule type" value="Genomic_DNA"/>
</dbReference>
<accession>A0ABY8AS80</accession>
<evidence type="ECO:0000313" key="1">
    <source>
        <dbReference type="EMBL" id="WED43535.1"/>
    </source>
</evidence>
<dbReference type="Proteomes" id="UP001222087">
    <property type="component" value="Chromosome"/>
</dbReference>
<reference evidence="1 2" key="1">
    <citation type="submission" date="2023-02" db="EMBL/GenBank/DDBJ databases">
        <title>Genome Sequence of L. cardiaca H63T.</title>
        <authorList>
            <person name="Lopez A.E."/>
            <person name="Cianciotto N.P."/>
        </authorList>
    </citation>
    <scope>NUCLEOTIDE SEQUENCE [LARGE SCALE GENOMIC DNA]</scope>
    <source>
        <strain evidence="1 2">H63</strain>
    </source>
</reference>